<dbReference type="KEGG" id="mpa:MAP_1806c"/>
<dbReference type="STRING" id="262316.MAP_1806c"/>
<protein>
    <recommendedName>
        <fullName evidence="1">AB hydrolase-1 domain-containing protein</fullName>
    </recommendedName>
</protein>
<evidence type="ECO:0000259" key="1">
    <source>
        <dbReference type="Pfam" id="PF12697"/>
    </source>
</evidence>
<sequence length="238" mass="24422">MGAARGGHPAAVRTLRYAPGRWADVFGEPASPTVLLWHGAQTDARAAVGPLAGLLAAHGLMVVAPDWNSHAADGGRADLLRSLDFTRGLAGDSGAVALVGWSLGGAAAAGVTLQADRFGVAPLHTFCLAGAFMVPDPLTGRAATDTVPPDRSRTAFTLLHGVADDVVPVSASRDFAAHLQRIGRPVQLVEVAADHGSIAGADYDPVADRYQPGAREETLRVAGEVAARIAATLRYLGG</sequence>
<evidence type="ECO:0000313" key="2">
    <source>
        <dbReference type="EMBL" id="AAS04123.1"/>
    </source>
</evidence>
<dbReference type="HOGENOM" id="CLU_080139_0_0_11"/>
<dbReference type="EMBL" id="AE016958">
    <property type="protein sequence ID" value="AAS04123.1"/>
    <property type="molecule type" value="Genomic_DNA"/>
</dbReference>
<dbReference type="Gene3D" id="3.40.50.1820">
    <property type="entry name" value="alpha/beta hydrolase"/>
    <property type="match status" value="1"/>
</dbReference>
<accession>Q73YZ7</accession>
<feature type="domain" description="AB hydrolase-1" evidence="1">
    <location>
        <begin position="34"/>
        <end position="186"/>
    </location>
</feature>
<dbReference type="Proteomes" id="UP000000580">
    <property type="component" value="Chromosome"/>
</dbReference>
<proteinExistence type="predicted"/>
<keyword evidence="3" id="KW-1185">Reference proteome</keyword>
<evidence type="ECO:0000313" key="3">
    <source>
        <dbReference type="Proteomes" id="UP000000580"/>
    </source>
</evidence>
<dbReference type="InterPro" id="IPR000073">
    <property type="entry name" value="AB_hydrolase_1"/>
</dbReference>
<gene>
    <name evidence="2" type="ordered locus">MAP_1806c</name>
</gene>
<organism evidence="2 3">
    <name type="scientific">Mycolicibacterium paratuberculosis (strain ATCC BAA-968 / K-10)</name>
    <name type="common">Mycobacterium paratuberculosis</name>
    <dbReference type="NCBI Taxonomy" id="262316"/>
    <lineage>
        <taxon>Bacteria</taxon>
        <taxon>Bacillati</taxon>
        <taxon>Actinomycetota</taxon>
        <taxon>Actinomycetes</taxon>
        <taxon>Mycobacteriales</taxon>
        <taxon>Mycobacteriaceae</taxon>
        <taxon>Mycobacterium</taxon>
        <taxon>Mycobacterium avium complex (MAC)</taxon>
    </lineage>
</organism>
<name>Q73YZ7_MYCPA</name>
<dbReference type="AlphaFoldDB" id="Q73YZ7"/>
<dbReference type="Pfam" id="PF12697">
    <property type="entry name" value="Abhydrolase_6"/>
    <property type="match status" value="1"/>
</dbReference>
<dbReference type="InterPro" id="IPR029058">
    <property type="entry name" value="AB_hydrolase_fold"/>
</dbReference>
<dbReference type="eggNOG" id="COG0657">
    <property type="taxonomic scope" value="Bacteria"/>
</dbReference>
<dbReference type="GO" id="GO:0003824">
    <property type="term" value="F:catalytic activity"/>
    <property type="evidence" value="ECO:0007669"/>
    <property type="project" value="UniProtKB-ARBA"/>
</dbReference>
<dbReference type="SUPFAM" id="SSF53474">
    <property type="entry name" value="alpha/beta-Hydrolases"/>
    <property type="match status" value="1"/>
</dbReference>
<reference evidence="2 3" key="1">
    <citation type="journal article" date="2005" name="Proc. Natl. Acad. Sci. U.S.A.">
        <title>The complete genome sequence of Mycobacterium avium subspecies paratuberculosis.</title>
        <authorList>
            <person name="Li L."/>
            <person name="Bannantine J.P."/>
            <person name="Zhang Q."/>
            <person name="Amonsin A."/>
            <person name="May B.J."/>
            <person name="Alt D."/>
            <person name="Banerji N."/>
            <person name="Kanjilal S."/>
            <person name="Kapur V."/>
        </authorList>
    </citation>
    <scope>NUCLEOTIDE SEQUENCE [LARGE SCALE GENOMIC DNA]</scope>
    <source>
        <strain evidence="3">ATCC BAA-968 / K-10</strain>
    </source>
</reference>